<dbReference type="GO" id="GO:0006071">
    <property type="term" value="P:glycerol metabolic process"/>
    <property type="evidence" value="ECO:0007669"/>
    <property type="project" value="UniProtKB-KW"/>
</dbReference>
<keyword evidence="8" id="KW-0319">Glycerol metabolism</keyword>
<evidence type="ECO:0000256" key="3">
    <source>
        <dbReference type="ARBA" id="ARBA00005189"/>
    </source>
</evidence>
<feature type="transmembrane region" description="Helical" evidence="14">
    <location>
        <begin position="35"/>
        <end position="62"/>
    </location>
</feature>
<gene>
    <name evidence="15" type="ORF">ALAG00032_LOCUS2945</name>
</gene>
<feature type="transmembrane region" description="Helical" evidence="14">
    <location>
        <begin position="265"/>
        <end position="286"/>
    </location>
</feature>
<evidence type="ECO:0000256" key="13">
    <source>
        <dbReference type="ARBA" id="ARBA00023315"/>
    </source>
</evidence>
<evidence type="ECO:0000256" key="1">
    <source>
        <dbReference type="ARBA" id="ARBA00004477"/>
    </source>
</evidence>
<evidence type="ECO:0000256" key="9">
    <source>
        <dbReference type="ARBA" id="ARBA00022824"/>
    </source>
</evidence>
<dbReference type="GO" id="GO:0005789">
    <property type="term" value="C:endoplasmic reticulum membrane"/>
    <property type="evidence" value="ECO:0007669"/>
    <property type="project" value="UniProtKB-SubCell"/>
</dbReference>
<comment type="similarity">
    <text evidence="4 14">Belongs to the diacylglycerol acyltransferase family.</text>
</comment>
<dbReference type="PANTHER" id="PTHR12317">
    <property type="entry name" value="DIACYLGLYCEROL O-ACYLTRANSFERASE"/>
    <property type="match status" value="1"/>
</dbReference>
<keyword evidence="9 14" id="KW-0256">Endoplasmic reticulum</keyword>
<dbReference type="GO" id="GO:0004144">
    <property type="term" value="F:diacylglycerol O-acyltransferase activity"/>
    <property type="evidence" value="ECO:0007669"/>
    <property type="project" value="TreeGrafter"/>
</dbReference>
<proteinExistence type="inferred from homology"/>
<keyword evidence="13" id="KW-0012">Acyltransferase</keyword>
<comment type="pathway">
    <text evidence="2">Glycerolipid metabolism; triacylglycerol biosynthesis.</text>
</comment>
<keyword evidence="7 14" id="KW-0812">Transmembrane</keyword>
<evidence type="ECO:0000256" key="10">
    <source>
        <dbReference type="ARBA" id="ARBA00022989"/>
    </source>
</evidence>
<dbReference type="GO" id="GO:0019432">
    <property type="term" value="P:triglyceride biosynthetic process"/>
    <property type="evidence" value="ECO:0007669"/>
    <property type="project" value="TreeGrafter"/>
</dbReference>
<sequence length="345" mass="39606">MDNVAVHQSRLKEEENLVVSGIQETILSSYPKLHTLLVCVAFHLVYLILPLLTTVFPFLLLFRNEGKLSRTCGFVLIVGWCSQINGVEKKLGKVMPWICEWGFWKYLFSWFPITIERKKELDPRRTYIFGVHPHGAIAFNRAAYGFDERNLWQKAFPGIDYRVLTATAAFCVPVIRELWLWTRCVSADKLTARRVLAAKKSIVIFIGGEREQILSQRGKHILYLKKRKGFVKLAIETKSPLIPIYAFGEVDLYHHYNFLLSFRTYLVNTFGIAIPLISGSIFLLPYKTPLHIIVGEPIEPPSSPSDIIDDDMINQLHSRYMIALQSLFDENKARCGYPNAQLIIT</sequence>
<evidence type="ECO:0000256" key="2">
    <source>
        <dbReference type="ARBA" id="ARBA00004771"/>
    </source>
</evidence>
<protein>
    <recommendedName>
        <fullName evidence="14">Acyltransferase</fullName>
        <ecNumber evidence="14">2.3.1.-</ecNumber>
    </recommendedName>
</protein>
<keyword evidence="10 14" id="KW-1133">Transmembrane helix</keyword>
<dbReference type="Pfam" id="PF03982">
    <property type="entry name" value="DAGAT"/>
    <property type="match status" value="1"/>
</dbReference>
<comment type="subcellular location">
    <subcellularLocation>
        <location evidence="1 14">Endoplasmic reticulum membrane</location>
        <topology evidence="1 14">Multi-pass membrane protein</topology>
    </subcellularLocation>
</comment>
<organism evidence="15">
    <name type="scientific">Aureoumbra lagunensis</name>
    <dbReference type="NCBI Taxonomy" id="44058"/>
    <lineage>
        <taxon>Eukaryota</taxon>
        <taxon>Sar</taxon>
        <taxon>Stramenopiles</taxon>
        <taxon>Ochrophyta</taxon>
        <taxon>Pelagophyceae</taxon>
        <taxon>Pelagomonadales</taxon>
        <taxon>Aureoumbra</taxon>
    </lineage>
</organism>
<accession>A0A7S3JR52</accession>
<dbReference type="EC" id="2.3.1.-" evidence="14"/>
<keyword evidence="12 14" id="KW-0472">Membrane</keyword>
<dbReference type="CDD" id="cd07987">
    <property type="entry name" value="LPLAT_MGAT-like"/>
    <property type="match status" value="1"/>
</dbReference>
<evidence type="ECO:0000256" key="11">
    <source>
        <dbReference type="ARBA" id="ARBA00023098"/>
    </source>
</evidence>
<dbReference type="PANTHER" id="PTHR12317:SF0">
    <property type="entry name" value="ACYLTRANSFERASE"/>
    <property type="match status" value="1"/>
</dbReference>
<keyword evidence="6 14" id="KW-0808">Transferase</keyword>
<keyword evidence="5" id="KW-0444">Lipid biosynthesis</keyword>
<evidence type="ECO:0000313" key="15">
    <source>
        <dbReference type="EMBL" id="CAE0362204.1"/>
    </source>
</evidence>
<evidence type="ECO:0000256" key="6">
    <source>
        <dbReference type="ARBA" id="ARBA00022679"/>
    </source>
</evidence>
<evidence type="ECO:0000256" key="14">
    <source>
        <dbReference type="RuleBase" id="RU367023"/>
    </source>
</evidence>
<evidence type="ECO:0000256" key="8">
    <source>
        <dbReference type="ARBA" id="ARBA00022798"/>
    </source>
</evidence>
<reference evidence="15" key="1">
    <citation type="submission" date="2021-01" db="EMBL/GenBank/DDBJ databases">
        <authorList>
            <person name="Corre E."/>
            <person name="Pelletier E."/>
            <person name="Niang G."/>
            <person name="Scheremetjew M."/>
            <person name="Finn R."/>
            <person name="Kale V."/>
            <person name="Holt S."/>
            <person name="Cochrane G."/>
            <person name="Meng A."/>
            <person name="Brown T."/>
            <person name="Cohen L."/>
        </authorList>
    </citation>
    <scope>NUCLEOTIDE SEQUENCE</scope>
    <source>
        <strain evidence="15">CCMP1510</strain>
    </source>
</reference>
<evidence type="ECO:0000256" key="12">
    <source>
        <dbReference type="ARBA" id="ARBA00023136"/>
    </source>
</evidence>
<evidence type="ECO:0000256" key="5">
    <source>
        <dbReference type="ARBA" id="ARBA00022516"/>
    </source>
</evidence>
<comment type="pathway">
    <text evidence="3">Lipid metabolism.</text>
</comment>
<evidence type="ECO:0000256" key="4">
    <source>
        <dbReference type="ARBA" id="ARBA00005420"/>
    </source>
</evidence>
<dbReference type="EMBL" id="HBIJ01004147">
    <property type="protein sequence ID" value="CAE0362204.1"/>
    <property type="molecule type" value="Transcribed_RNA"/>
</dbReference>
<dbReference type="AlphaFoldDB" id="A0A7S3JR52"/>
<evidence type="ECO:0000256" key="7">
    <source>
        <dbReference type="ARBA" id="ARBA00022692"/>
    </source>
</evidence>
<keyword evidence="11" id="KW-0443">Lipid metabolism</keyword>
<name>A0A7S3JR52_9STRA</name>
<dbReference type="InterPro" id="IPR007130">
    <property type="entry name" value="DAGAT"/>
</dbReference>